<gene>
    <name evidence="1" type="ORF">S01H1_09805</name>
</gene>
<dbReference type="EMBL" id="BARS01005011">
    <property type="protein sequence ID" value="GAF67763.1"/>
    <property type="molecule type" value="Genomic_DNA"/>
</dbReference>
<name>X0RG59_9ZZZZ</name>
<evidence type="ECO:0000313" key="1">
    <source>
        <dbReference type="EMBL" id="GAF67763.1"/>
    </source>
</evidence>
<dbReference type="AlphaFoldDB" id="X0RG59"/>
<accession>X0RG59</accession>
<comment type="caution">
    <text evidence="1">The sequence shown here is derived from an EMBL/GenBank/DDBJ whole genome shotgun (WGS) entry which is preliminary data.</text>
</comment>
<protein>
    <submittedName>
        <fullName evidence="1">Uncharacterized protein</fullName>
    </submittedName>
</protein>
<sequence length="134" mass="15267">MKNAEVESMDDIPVCSSNIYEEYLLALKARKESELINGDDLTIKQAVEEDIEEIGCALEDFDFHCKYFNDHTRTKSAVRVGLLISGKYNTISCYILEKYGHKISINTLKGIARCVITNPSYDDMMILRDFLNVS</sequence>
<reference evidence="1" key="1">
    <citation type="journal article" date="2014" name="Front. Microbiol.">
        <title>High frequency of phylogenetically diverse reductive dehalogenase-homologous genes in deep subseafloor sedimentary metagenomes.</title>
        <authorList>
            <person name="Kawai M."/>
            <person name="Futagami T."/>
            <person name="Toyoda A."/>
            <person name="Takaki Y."/>
            <person name="Nishi S."/>
            <person name="Hori S."/>
            <person name="Arai W."/>
            <person name="Tsubouchi T."/>
            <person name="Morono Y."/>
            <person name="Uchiyama I."/>
            <person name="Ito T."/>
            <person name="Fujiyama A."/>
            <person name="Inagaki F."/>
            <person name="Takami H."/>
        </authorList>
    </citation>
    <scope>NUCLEOTIDE SEQUENCE</scope>
    <source>
        <strain evidence="1">Expedition CK06-06</strain>
    </source>
</reference>
<organism evidence="1">
    <name type="scientific">marine sediment metagenome</name>
    <dbReference type="NCBI Taxonomy" id="412755"/>
    <lineage>
        <taxon>unclassified sequences</taxon>
        <taxon>metagenomes</taxon>
        <taxon>ecological metagenomes</taxon>
    </lineage>
</organism>
<proteinExistence type="predicted"/>